<keyword evidence="1 5" id="KW-0808">Transferase</keyword>
<proteinExistence type="predicted"/>
<dbReference type="InterPro" id="IPR016181">
    <property type="entry name" value="Acyl_CoA_acyltransferase"/>
</dbReference>
<evidence type="ECO:0000256" key="3">
    <source>
        <dbReference type="SAM" id="MobiDB-lite"/>
    </source>
</evidence>
<evidence type="ECO:0000256" key="1">
    <source>
        <dbReference type="ARBA" id="ARBA00022679"/>
    </source>
</evidence>
<dbReference type="SUPFAM" id="SSF55729">
    <property type="entry name" value="Acyl-CoA N-acyltransferases (Nat)"/>
    <property type="match status" value="2"/>
</dbReference>
<keyword evidence="2 5" id="KW-0012">Acyltransferase</keyword>
<feature type="compositionally biased region" description="Basic and acidic residues" evidence="3">
    <location>
        <begin position="1"/>
        <end position="16"/>
    </location>
</feature>
<organism evidence="5">
    <name type="scientific">Leifsonia sp. NPDC080035</name>
    <dbReference type="NCBI Taxonomy" id="3143936"/>
    <lineage>
        <taxon>Bacteria</taxon>
        <taxon>Bacillati</taxon>
        <taxon>Actinomycetota</taxon>
        <taxon>Actinomycetes</taxon>
        <taxon>Micrococcales</taxon>
        <taxon>Microbacteriaceae</taxon>
        <taxon>Leifsonia</taxon>
    </lineage>
</organism>
<evidence type="ECO:0000259" key="4">
    <source>
        <dbReference type="PROSITE" id="PS51186"/>
    </source>
</evidence>
<evidence type="ECO:0000256" key="2">
    <source>
        <dbReference type="ARBA" id="ARBA00023315"/>
    </source>
</evidence>
<reference evidence="5" key="1">
    <citation type="submission" date="2024-05" db="EMBL/GenBank/DDBJ databases">
        <title>The Natural Products Discovery Center: Release of the First 8490 Sequenced Strains for Exploring Actinobacteria Biosynthetic Diversity.</title>
        <authorList>
            <person name="Kalkreuter E."/>
            <person name="Kautsar S.A."/>
            <person name="Yang D."/>
            <person name="Bader C.D."/>
            <person name="Teijaro C.N."/>
            <person name="Fluegel L."/>
            <person name="Davis C.M."/>
            <person name="Simpson J.R."/>
            <person name="Lauterbach L."/>
            <person name="Steele A.D."/>
            <person name="Gui C."/>
            <person name="Meng S."/>
            <person name="Li G."/>
            <person name="Viehrig K."/>
            <person name="Ye F."/>
            <person name="Su P."/>
            <person name="Kiefer A.F."/>
            <person name="Nichols A."/>
            <person name="Cepeda A.J."/>
            <person name="Yan W."/>
            <person name="Fan B."/>
            <person name="Jiang Y."/>
            <person name="Adhikari A."/>
            <person name="Zheng C.-J."/>
            <person name="Schuster L."/>
            <person name="Cowan T.M."/>
            <person name="Smanski M.J."/>
            <person name="Chevrette M.G."/>
            <person name="de Carvalho L.P.S."/>
            <person name="Shen B."/>
        </authorList>
    </citation>
    <scope>NUCLEOTIDE SEQUENCE</scope>
    <source>
        <strain evidence="5">NPDC080035</strain>
    </source>
</reference>
<dbReference type="PANTHER" id="PTHR43877:SF2">
    <property type="entry name" value="AMINOALKYLPHOSPHONATE N-ACETYLTRANSFERASE-RELATED"/>
    <property type="match status" value="1"/>
</dbReference>
<dbReference type="Pfam" id="PF00583">
    <property type="entry name" value="Acetyltransf_1"/>
    <property type="match status" value="2"/>
</dbReference>
<dbReference type="EMBL" id="CP157390">
    <property type="protein sequence ID" value="XBM48726.1"/>
    <property type="molecule type" value="Genomic_DNA"/>
</dbReference>
<name>A0AAU7GE77_9MICO</name>
<dbReference type="InterPro" id="IPR000182">
    <property type="entry name" value="GNAT_dom"/>
</dbReference>
<dbReference type="GO" id="GO:0016747">
    <property type="term" value="F:acyltransferase activity, transferring groups other than amino-acyl groups"/>
    <property type="evidence" value="ECO:0007669"/>
    <property type="project" value="InterPro"/>
</dbReference>
<accession>A0AAU7GE77</accession>
<feature type="domain" description="N-acetyltransferase" evidence="4">
    <location>
        <begin position="196"/>
        <end position="344"/>
    </location>
</feature>
<dbReference type="AlphaFoldDB" id="A0AAU7GE77"/>
<dbReference type="PANTHER" id="PTHR43877">
    <property type="entry name" value="AMINOALKYLPHOSPHONATE N-ACETYLTRANSFERASE-RELATED-RELATED"/>
    <property type="match status" value="1"/>
</dbReference>
<dbReference type="CDD" id="cd04301">
    <property type="entry name" value="NAT_SF"/>
    <property type="match status" value="2"/>
</dbReference>
<dbReference type="RefSeq" id="WP_348788667.1">
    <property type="nucleotide sequence ID" value="NZ_CP157390.1"/>
</dbReference>
<evidence type="ECO:0000313" key="5">
    <source>
        <dbReference type="EMBL" id="XBM48726.1"/>
    </source>
</evidence>
<sequence>MHETTSDDLPPLRERVTAPPTHRPAHPLVAEWRPATPDDVDAVHEVVRAIDAVEHPNYLATREEVEEELGYSFLDLERDTLIGFSSDGRPVAAGSVLEPPRQETLVREFLNGGVHPDFWGRGIGRELLAWQIARGRQKLSASEKRLPGWIVGYADARAPQRERLLRRAGLEPVRYFLSLERSLAEAIPGVVPTEEVRIVPYTPELSAAVHAARDEAFLDHWGSQPLSDEQWESFLSGTFRADVSFVAIAGDEVAGFLLSQVNEEDWVSQGFTGAYISMLGTTRAHRGKRIAPALLAASMSACAALGWERVTLDVDAENPSGALGLYTGMGFVETNRETGLVIAY</sequence>
<dbReference type="PROSITE" id="PS51186">
    <property type="entry name" value="GNAT"/>
    <property type="match status" value="2"/>
</dbReference>
<dbReference type="Gene3D" id="3.40.630.30">
    <property type="match status" value="1"/>
</dbReference>
<dbReference type="EC" id="2.3.1.-" evidence="5"/>
<dbReference type="InterPro" id="IPR050832">
    <property type="entry name" value="Bact_Acetyltransf"/>
</dbReference>
<feature type="region of interest" description="Disordered" evidence="3">
    <location>
        <begin position="1"/>
        <end position="26"/>
    </location>
</feature>
<feature type="domain" description="N-acetyltransferase" evidence="4">
    <location>
        <begin position="30"/>
        <end position="194"/>
    </location>
</feature>
<gene>
    <name evidence="5" type="ORF">AAME72_02455</name>
</gene>
<protein>
    <submittedName>
        <fullName evidence="5">GNAT family N-acetyltransferase</fullName>
        <ecNumber evidence="5">2.3.1.-</ecNumber>
    </submittedName>
</protein>